<gene>
    <name evidence="2" type="ORF">RBR11_05025</name>
</gene>
<evidence type="ECO:0000313" key="2">
    <source>
        <dbReference type="EMBL" id="MDQ4213271.1"/>
    </source>
</evidence>
<proteinExistence type="predicted"/>
<dbReference type="EMBL" id="JAVFCB010000002">
    <property type="protein sequence ID" value="MDQ4213271.1"/>
    <property type="molecule type" value="Genomic_DNA"/>
</dbReference>
<sequence>MSSSIAPQSTESLGFSEPFDPAREGISRLVAEREAREAAFRATEVALSAAANAERAKASLAALATPEGRAAAARRKAEADAVTGYAAQAAAAEERMERGSIEGTADRNRGLVDSMRAKAGMLLAQRADNQGRRA</sequence>
<reference evidence="2 3" key="1">
    <citation type="submission" date="2023-08" db="EMBL/GenBank/DDBJ databases">
        <title>Microbacterium sp. nov., isolated from a waste landfill.</title>
        <authorList>
            <person name="Wen W."/>
        </authorList>
    </citation>
    <scope>NUCLEOTIDE SEQUENCE [LARGE SCALE GENOMIC DNA]</scope>
    <source>
        <strain evidence="2 3">ASV81</strain>
    </source>
</reference>
<evidence type="ECO:0000313" key="3">
    <source>
        <dbReference type="Proteomes" id="UP001230289"/>
    </source>
</evidence>
<evidence type="ECO:0000256" key="1">
    <source>
        <dbReference type="SAM" id="MobiDB-lite"/>
    </source>
</evidence>
<name>A0ABU0XDT0_9MICO</name>
<organism evidence="2 3">
    <name type="scientific">Microbacterium capsulatum</name>
    <dbReference type="NCBI Taxonomy" id="3041921"/>
    <lineage>
        <taxon>Bacteria</taxon>
        <taxon>Bacillati</taxon>
        <taxon>Actinomycetota</taxon>
        <taxon>Actinomycetes</taxon>
        <taxon>Micrococcales</taxon>
        <taxon>Microbacteriaceae</taxon>
        <taxon>Microbacterium</taxon>
    </lineage>
</organism>
<feature type="region of interest" description="Disordered" evidence="1">
    <location>
        <begin position="1"/>
        <end position="21"/>
    </location>
</feature>
<dbReference type="Proteomes" id="UP001230289">
    <property type="component" value="Unassembled WGS sequence"/>
</dbReference>
<keyword evidence="3" id="KW-1185">Reference proteome</keyword>
<accession>A0ABU0XDT0</accession>
<feature type="compositionally biased region" description="Polar residues" evidence="1">
    <location>
        <begin position="1"/>
        <end position="13"/>
    </location>
</feature>
<protein>
    <submittedName>
        <fullName evidence="2">Uncharacterized protein</fullName>
    </submittedName>
</protein>
<comment type="caution">
    <text evidence="2">The sequence shown here is derived from an EMBL/GenBank/DDBJ whole genome shotgun (WGS) entry which is preliminary data.</text>
</comment>
<dbReference type="RefSeq" id="WP_308488205.1">
    <property type="nucleotide sequence ID" value="NZ_JAVFCB010000002.1"/>
</dbReference>